<organism evidence="4 5">
    <name type="scientific">Arthrobacter humicola</name>
    <dbReference type="NCBI Taxonomy" id="409291"/>
    <lineage>
        <taxon>Bacteria</taxon>
        <taxon>Bacillati</taxon>
        <taxon>Actinomycetota</taxon>
        <taxon>Actinomycetes</taxon>
        <taxon>Micrococcales</taxon>
        <taxon>Micrococcaceae</taxon>
        <taxon>Arthrobacter</taxon>
    </lineage>
</organism>
<evidence type="ECO:0000259" key="3">
    <source>
        <dbReference type="Pfam" id="PF03807"/>
    </source>
</evidence>
<feature type="domain" description="Pyrroline-5-carboxylate reductase catalytic N-terminal" evidence="3">
    <location>
        <begin position="5"/>
        <end position="96"/>
    </location>
</feature>
<dbReference type="EMBL" id="BAAAQB010000041">
    <property type="protein sequence ID" value="GAA2143500.1"/>
    <property type="molecule type" value="Genomic_DNA"/>
</dbReference>
<comment type="caution">
    <text evidence="4">The sequence shown here is derived from an EMBL/GenBank/DDBJ whole genome shotgun (WGS) entry which is preliminary data.</text>
</comment>
<dbReference type="InterPro" id="IPR036291">
    <property type="entry name" value="NAD(P)-bd_dom_sf"/>
</dbReference>
<dbReference type="Proteomes" id="UP001500102">
    <property type="component" value="Unassembled WGS sequence"/>
</dbReference>
<sequence length="168" mass="17526">MIQPKIAVIGAGIIGRTRARRWTEAGYPVVFGVRTPDDANLTDYANGIGAARDTINDAIASSDVVLLAINGAAMEHAVTATAAALDHKIVIDATNNTGGTAMNSIALISDHAPDPRVDRASSMTSPSSGSLWHSNRARAAAWDLRSSPGISGTRPPTASHRRGKRFSA</sequence>
<evidence type="ECO:0000313" key="4">
    <source>
        <dbReference type="EMBL" id="GAA2143500.1"/>
    </source>
</evidence>
<keyword evidence="5" id="KW-1185">Reference proteome</keyword>
<protein>
    <recommendedName>
        <fullName evidence="3">Pyrroline-5-carboxylate reductase catalytic N-terminal domain-containing protein</fullName>
    </recommendedName>
</protein>
<dbReference type="Pfam" id="PF03807">
    <property type="entry name" value="F420_oxidored"/>
    <property type="match status" value="1"/>
</dbReference>
<dbReference type="Gene3D" id="3.40.50.720">
    <property type="entry name" value="NAD(P)-binding Rossmann-like Domain"/>
    <property type="match status" value="1"/>
</dbReference>
<dbReference type="InterPro" id="IPR051267">
    <property type="entry name" value="STEAP_metalloreductase"/>
</dbReference>
<name>A0ABN2ZK88_9MICC</name>
<feature type="region of interest" description="Disordered" evidence="2">
    <location>
        <begin position="143"/>
        <end position="168"/>
    </location>
</feature>
<reference evidence="4 5" key="1">
    <citation type="journal article" date="2019" name="Int. J. Syst. Evol. Microbiol.">
        <title>The Global Catalogue of Microorganisms (GCM) 10K type strain sequencing project: providing services to taxonomists for standard genome sequencing and annotation.</title>
        <authorList>
            <consortium name="The Broad Institute Genomics Platform"/>
            <consortium name="The Broad Institute Genome Sequencing Center for Infectious Disease"/>
            <person name="Wu L."/>
            <person name="Ma J."/>
        </authorList>
    </citation>
    <scope>NUCLEOTIDE SEQUENCE [LARGE SCALE GENOMIC DNA]</scope>
    <source>
        <strain evidence="4 5">JCM 15921</strain>
    </source>
</reference>
<evidence type="ECO:0000256" key="2">
    <source>
        <dbReference type="SAM" id="MobiDB-lite"/>
    </source>
</evidence>
<feature type="compositionally biased region" description="Basic residues" evidence="2">
    <location>
        <begin position="159"/>
        <end position="168"/>
    </location>
</feature>
<evidence type="ECO:0000313" key="5">
    <source>
        <dbReference type="Proteomes" id="UP001500102"/>
    </source>
</evidence>
<proteinExistence type="predicted"/>
<evidence type="ECO:0000256" key="1">
    <source>
        <dbReference type="ARBA" id="ARBA00023002"/>
    </source>
</evidence>
<dbReference type="PANTHER" id="PTHR14239:SF10">
    <property type="entry name" value="REDUCTASE"/>
    <property type="match status" value="1"/>
</dbReference>
<gene>
    <name evidence="4" type="ORF">GCM10009825_33910</name>
</gene>
<accession>A0ABN2ZK88</accession>
<dbReference type="InterPro" id="IPR028939">
    <property type="entry name" value="P5C_Rdtase_cat_N"/>
</dbReference>
<dbReference type="SUPFAM" id="SSF51735">
    <property type="entry name" value="NAD(P)-binding Rossmann-fold domains"/>
    <property type="match status" value="1"/>
</dbReference>
<dbReference type="RefSeq" id="WP_344367583.1">
    <property type="nucleotide sequence ID" value="NZ_BAAAQB010000041.1"/>
</dbReference>
<keyword evidence="1" id="KW-0560">Oxidoreductase</keyword>
<dbReference type="PANTHER" id="PTHR14239">
    <property type="entry name" value="DUDULIN-RELATED"/>
    <property type="match status" value="1"/>
</dbReference>